<dbReference type="EMBL" id="CP003557">
    <property type="protein sequence ID" value="AFN74683.1"/>
    <property type="molecule type" value="Genomic_DNA"/>
</dbReference>
<dbReference type="SUPFAM" id="SSF51604">
    <property type="entry name" value="Enolase C-terminal domain-like"/>
    <property type="match status" value="1"/>
</dbReference>
<protein>
    <submittedName>
        <fullName evidence="3">O-succinylbenzoic acid (OSB) synthetase</fullName>
    </submittedName>
</protein>
<dbReference type="Gene3D" id="3.20.20.120">
    <property type="entry name" value="Enolase-like C-terminal domain"/>
    <property type="match status" value="1"/>
</dbReference>
<name>I7A097_MELRP</name>
<dbReference type="PANTHER" id="PTHR48073">
    <property type="entry name" value="O-SUCCINYLBENZOATE SYNTHASE-RELATED"/>
    <property type="match status" value="1"/>
</dbReference>
<evidence type="ECO:0000256" key="1">
    <source>
        <dbReference type="ARBA" id="ARBA00022723"/>
    </source>
</evidence>
<proteinExistence type="predicted"/>
<evidence type="ECO:0000313" key="3">
    <source>
        <dbReference type="EMBL" id="AFN74683.1"/>
    </source>
</evidence>
<dbReference type="eggNOG" id="COG4948">
    <property type="taxonomic scope" value="Bacteria"/>
</dbReference>
<dbReference type="HOGENOM" id="CLU_803652_0_0_10"/>
<dbReference type="GO" id="GO:0046872">
    <property type="term" value="F:metal ion binding"/>
    <property type="evidence" value="ECO:0007669"/>
    <property type="project" value="UniProtKB-KW"/>
</dbReference>
<dbReference type="Pfam" id="PF13378">
    <property type="entry name" value="MR_MLE_C"/>
    <property type="match status" value="1"/>
</dbReference>
<dbReference type="AlphaFoldDB" id="I7A097"/>
<dbReference type="SFLD" id="SFLDF00009">
    <property type="entry name" value="o-succinylbenzoate_synthase"/>
    <property type="match status" value="1"/>
</dbReference>
<dbReference type="Proteomes" id="UP000009011">
    <property type="component" value="Chromosome"/>
</dbReference>
<dbReference type="InterPro" id="IPR029017">
    <property type="entry name" value="Enolase-like_N"/>
</dbReference>
<organism evidence="3 4">
    <name type="scientific">Melioribacter roseus (strain DSM 23840 / JCM 17771 / VKM B-2668 / P3M-2)</name>
    <dbReference type="NCBI Taxonomy" id="1191523"/>
    <lineage>
        <taxon>Bacteria</taxon>
        <taxon>Pseudomonadati</taxon>
        <taxon>Ignavibacteriota</taxon>
        <taxon>Ignavibacteria</taxon>
        <taxon>Ignavibacteriales</taxon>
        <taxon>Melioribacteraceae</taxon>
        <taxon>Melioribacter</taxon>
    </lineage>
</organism>
<sequence>MKIGIDKYFKYALKFKKKFSNAAVSFNKKEFLIIKFNIDDRYYSFGEVCLSPDADPEDIIKILNSILPNIPEQTHDAAEYLKKIEIDDSLRYGLEQPLLYYLLKERKDFFNIIPDPRNINVNVIIDLEDIDEALKRIEKKVIEGYRVIKIKAGREDFDEDLKLLKRVDSLYGDSIVLRLDVNGKWNYHTAVERLSLLKNFNIEYIEDPADNLDDNLRLAKEQGLPVALDQTLPGFNYALDILENYDIKHIVVKPSIRFGIFNTIDLIDYARGQNKQIVISSAFETTIGKSVLTFISSFAPEYTAHGLDVYDMLEASFYDPLPPKNGKLNSIIPHLLKISKKYLIL</sequence>
<evidence type="ECO:0000259" key="2">
    <source>
        <dbReference type="SMART" id="SM00922"/>
    </source>
</evidence>
<dbReference type="SMART" id="SM00922">
    <property type="entry name" value="MR_MLE"/>
    <property type="match status" value="1"/>
</dbReference>
<dbReference type="InterPro" id="IPR029065">
    <property type="entry name" value="Enolase_C-like"/>
</dbReference>
<accession>I7A097</accession>
<dbReference type="OrthoDB" id="9766759at2"/>
<dbReference type="InterPro" id="IPR036849">
    <property type="entry name" value="Enolase-like_C_sf"/>
</dbReference>
<keyword evidence="4" id="KW-1185">Reference proteome</keyword>
<dbReference type="STRING" id="1191523.MROS_1446"/>
<feature type="domain" description="Mandelate racemase/muconate lactonizing enzyme C-terminal" evidence="2">
    <location>
        <begin position="130"/>
        <end position="225"/>
    </location>
</feature>
<dbReference type="RefSeq" id="WP_014856117.1">
    <property type="nucleotide sequence ID" value="NC_018178.1"/>
</dbReference>
<dbReference type="SFLD" id="SFLDG00180">
    <property type="entry name" value="muconate_cycloisomerase"/>
    <property type="match status" value="1"/>
</dbReference>
<dbReference type="SFLD" id="SFLDS00001">
    <property type="entry name" value="Enolase"/>
    <property type="match status" value="1"/>
</dbReference>
<keyword evidence="1" id="KW-0479">Metal-binding</keyword>
<dbReference type="Gene3D" id="3.30.390.10">
    <property type="entry name" value="Enolase-like, N-terminal domain"/>
    <property type="match status" value="1"/>
</dbReference>
<dbReference type="PROSITE" id="PS00909">
    <property type="entry name" value="MR_MLE_2"/>
    <property type="match status" value="1"/>
</dbReference>
<dbReference type="GO" id="GO:0009063">
    <property type="term" value="P:amino acid catabolic process"/>
    <property type="evidence" value="ECO:0007669"/>
    <property type="project" value="InterPro"/>
</dbReference>
<gene>
    <name evidence="3" type="ordered locus">MROS_1446</name>
</gene>
<reference evidence="3 4" key="1">
    <citation type="journal article" date="2013" name="PLoS ONE">
        <title>Genomic analysis of Melioribacter roseus, facultatively anaerobic organotrophic bacterium representing a novel deep lineage within Bacteriodetes/Chlorobi group.</title>
        <authorList>
            <person name="Kadnikov V.V."/>
            <person name="Mardanov A.V."/>
            <person name="Podosokorskaya O.A."/>
            <person name="Gavrilov S.N."/>
            <person name="Kublanov I.V."/>
            <person name="Beletsky A.V."/>
            <person name="Bonch-Osmolovskaya E.A."/>
            <person name="Ravin N.V."/>
        </authorList>
    </citation>
    <scope>NUCLEOTIDE SEQUENCE [LARGE SCALE GENOMIC DNA]</scope>
    <source>
        <strain evidence="4">JCM 17771 / P3M-2</strain>
    </source>
</reference>
<dbReference type="InterPro" id="IPR013342">
    <property type="entry name" value="Mandelate_racemase_C"/>
</dbReference>
<dbReference type="KEGG" id="mro:MROS_1446"/>
<evidence type="ECO:0000313" key="4">
    <source>
        <dbReference type="Proteomes" id="UP000009011"/>
    </source>
</evidence>
<dbReference type="GO" id="GO:0003824">
    <property type="term" value="F:catalytic activity"/>
    <property type="evidence" value="ECO:0007669"/>
    <property type="project" value="UniProtKB-ARBA"/>
</dbReference>
<dbReference type="InterPro" id="IPR018110">
    <property type="entry name" value="Mandel_Rmase/mucon_lact_enz_CS"/>
</dbReference>
<dbReference type="PANTHER" id="PTHR48073:SF2">
    <property type="entry name" value="O-SUCCINYLBENZOATE SYNTHASE"/>
    <property type="match status" value="1"/>
</dbReference>